<evidence type="ECO:0000256" key="8">
    <source>
        <dbReference type="ARBA" id="ARBA00048968"/>
    </source>
</evidence>
<keyword evidence="4" id="KW-0479">Metal-binding</keyword>
<evidence type="ECO:0000313" key="11">
    <source>
        <dbReference type="Proteomes" id="UP001165653"/>
    </source>
</evidence>
<comment type="similarity">
    <text evidence="2">Belongs to the purine nucleoside phosphorylase YfiH/LACC1 family.</text>
</comment>
<organism evidence="10 11">
    <name type="scientific">Luteolibacter rhizosphaerae</name>
    <dbReference type="NCBI Taxonomy" id="2989719"/>
    <lineage>
        <taxon>Bacteria</taxon>
        <taxon>Pseudomonadati</taxon>
        <taxon>Verrucomicrobiota</taxon>
        <taxon>Verrucomicrobiia</taxon>
        <taxon>Verrucomicrobiales</taxon>
        <taxon>Verrucomicrobiaceae</taxon>
        <taxon>Luteolibacter</taxon>
    </lineage>
</organism>
<dbReference type="InterPro" id="IPR038371">
    <property type="entry name" value="Cu_polyphenol_OxRdtase_sf"/>
</dbReference>
<dbReference type="Gene3D" id="3.60.140.10">
    <property type="entry name" value="CNF1/YfiH-like putative cysteine hydrolases"/>
    <property type="match status" value="2"/>
</dbReference>
<evidence type="ECO:0000256" key="4">
    <source>
        <dbReference type="ARBA" id="ARBA00022723"/>
    </source>
</evidence>
<evidence type="ECO:0000256" key="7">
    <source>
        <dbReference type="ARBA" id="ARBA00047989"/>
    </source>
</evidence>
<evidence type="ECO:0000256" key="6">
    <source>
        <dbReference type="ARBA" id="ARBA00022833"/>
    </source>
</evidence>
<evidence type="ECO:0000256" key="9">
    <source>
        <dbReference type="ARBA" id="ARBA00049893"/>
    </source>
</evidence>
<comment type="caution">
    <text evidence="10">The sequence shown here is derived from an EMBL/GenBank/DDBJ whole genome shotgun (WGS) entry which is preliminary data.</text>
</comment>
<keyword evidence="11" id="KW-1185">Reference proteome</keyword>
<keyword evidence="6" id="KW-0862">Zinc</keyword>
<proteinExistence type="inferred from homology"/>
<evidence type="ECO:0000256" key="3">
    <source>
        <dbReference type="ARBA" id="ARBA00022679"/>
    </source>
</evidence>
<comment type="catalytic activity">
    <reaction evidence="1">
        <text>inosine + phosphate = alpha-D-ribose 1-phosphate + hypoxanthine</text>
        <dbReference type="Rhea" id="RHEA:27646"/>
        <dbReference type="ChEBI" id="CHEBI:17368"/>
        <dbReference type="ChEBI" id="CHEBI:17596"/>
        <dbReference type="ChEBI" id="CHEBI:43474"/>
        <dbReference type="ChEBI" id="CHEBI:57720"/>
        <dbReference type="EC" id="2.4.2.1"/>
    </reaction>
    <physiologicalReaction direction="left-to-right" evidence="1">
        <dbReference type="Rhea" id="RHEA:27647"/>
    </physiologicalReaction>
</comment>
<keyword evidence="5" id="KW-0378">Hydrolase</keyword>
<reference evidence="10" key="1">
    <citation type="submission" date="2022-10" db="EMBL/GenBank/DDBJ databases">
        <title>Luteolibacter sp. GHJ8, whole genome shotgun sequencing project.</title>
        <authorList>
            <person name="Zhao G."/>
            <person name="Shen L."/>
        </authorList>
    </citation>
    <scope>NUCLEOTIDE SEQUENCE</scope>
    <source>
        <strain evidence="10">GHJ8</strain>
    </source>
</reference>
<dbReference type="InterPro" id="IPR011324">
    <property type="entry name" value="Cytotoxic_necrot_fac-like_cat"/>
</dbReference>
<dbReference type="PANTHER" id="PTHR30616">
    <property type="entry name" value="UNCHARACTERIZED PROTEIN YFIH"/>
    <property type="match status" value="1"/>
</dbReference>
<dbReference type="RefSeq" id="WP_264514895.1">
    <property type="nucleotide sequence ID" value="NZ_JAPDDR010000009.1"/>
</dbReference>
<evidence type="ECO:0000256" key="5">
    <source>
        <dbReference type="ARBA" id="ARBA00022801"/>
    </source>
</evidence>
<dbReference type="SUPFAM" id="SSF64438">
    <property type="entry name" value="CNF1/YfiH-like putative cysteine hydrolases"/>
    <property type="match status" value="1"/>
</dbReference>
<evidence type="ECO:0000256" key="1">
    <source>
        <dbReference type="ARBA" id="ARBA00000553"/>
    </source>
</evidence>
<accession>A0ABT3G6U2</accession>
<comment type="catalytic activity">
    <reaction evidence="8">
        <text>adenosine + phosphate = alpha-D-ribose 1-phosphate + adenine</text>
        <dbReference type="Rhea" id="RHEA:27642"/>
        <dbReference type="ChEBI" id="CHEBI:16335"/>
        <dbReference type="ChEBI" id="CHEBI:16708"/>
        <dbReference type="ChEBI" id="CHEBI:43474"/>
        <dbReference type="ChEBI" id="CHEBI:57720"/>
        <dbReference type="EC" id="2.4.2.1"/>
    </reaction>
    <physiologicalReaction direction="left-to-right" evidence="8">
        <dbReference type="Rhea" id="RHEA:27643"/>
    </physiologicalReaction>
</comment>
<evidence type="ECO:0000256" key="2">
    <source>
        <dbReference type="ARBA" id="ARBA00007353"/>
    </source>
</evidence>
<comment type="catalytic activity">
    <reaction evidence="9">
        <text>S-methyl-5'-thioadenosine + phosphate = 5-(methylsulfanyl)-alpha-D-ribose 1-phosphate + adenine</text>
        <dbReference type="Rhea" id="RHEA:11852"/>
        <dbReference type="ChEBI" id="CHEBI:16708"/>
        <dbReference type="ChEBI" id="CHEBI:17509"/>
        <dbReference type="ChEBI" id="CHEBI:43474"/>
        <dbReference type="ChEBI" id="CHEBI:58533"/>
        <dbReference type="EC" id="2.4.2.28"/>
    </reaction>
    <physiologicalReaction direction="left-to-right" evidence="9">
        <dbReference type="Rhea" id="RHEA:11853"/>
    </physiologicalReaction>
</comment>
<name>A0ABT3G6U2_9BACT</name>
<dbReference type="PANTHER" id="PTHR30616:SF2">
    <property type="entry name" value="PURINE NUCLEOSIDE PHOSPHORYLASE LACC1"/>
    <property type="match status" value="1"/>
</dbReference>
<dbReference type="EMBL" id="JAPDDR010000009">
    <property type="protein sequence ID" value="MCW1915347.1"/>
    <property type="molecule type" value="Genomic_DNA"/>
</dbReference>
<dbReference type="InterPro" id="IPR003730">
    <property type="entry name" value="Cu_polyphenol_OxRdtase"/>
</dbReference>
<gene>
    <name evidence="10" type="ORF">OJ996_17310</name>
</gene>
<dbReference type="Pfam" id="PF02578">
    <property type="entry name" value="Cu-oxidase_4"/>
    <property type="match status" value="1"/>
</dbReference>
<keyword evidence="3" id="KW-0808">Transferase</keyword>
<dbReference type="CDD" id="cd16833">
    <property type="entry name" value="YfiH"/>
    <property type="match status" value="1"/>
</dbReference>
<comment type="catalytic activity">
    <reaction evidence="7">
        <text>adenosine + H2O + H(+) = inosine + NH4(+)</text>
        <dbReference type="Rhea" id="RHEA:24408"/>
        <dbReference type="ChEBI" id="CHEBI:15377"/>
        <dbReference type="ChEBI" id="CHEBI:15378"/>
        <dbReference type="ChEBI" id="CHEBI:16335"/>
        <dbReference type="ChEBI" id="CHEBI:17596"/>
        <dbReference type="ChEBI" id="CHEBI:28938"/>
        <dbReference type="EC" id="3.5.4.4"/>
    </reaction>
    <physiologicalReaction direction="left-to-right" evidence="7">
        <dbReference type="Rhea" id="RHEA:24409"/>
    </physiologicalReaction>
</comment>
<sequence length="245" mass="26061">MSDEAADIPLGGSIAPPSRFVPVTGALSFLDPINRLAGFRAGWIGRIEGVETTTDREETLARLRPLHEAAVKRDFGAERWWRAEQVHGKGVALVPGADTILSGDGLPVVPGVDGLVTLQPGEVLGIYVADCGAIWLADRGTGAVGLLHSGKKGSELGILAEGIGLMTKNFGTRPENVVVVLGPCIRPPHYEIDFAAEIACQAEQAGVGEFHDQGENTACDLREHYSYRIEKGCTGRMLALIVREA</sequence>
<dbReference type="Proteomes" id="UP001165653">
    <property type="component" value="Unassembled WGS sequence"/>
</dbReference>
<protein>
    <submittedName>
        <fullName evidence="10">Polyphenol oxidase family protein</fullName>
    </submittedName>
</protein>
<evidence type="ECO:0000313" key="10">
    <source>
        <dbReference type="EMBL" id="MCW1915347.1"/>
    </source>
</evidence>